<name>A0AC35GBA1_9BILA</name>
<evidence type="ECO:0000313" key="1">
    <source>
        <dbReference type="Proteomes" id="UP000887580"/>
    </source>
</evidence>
<protein>
    <submittedName>
        <fullName evidence="2">OTU domain-containing protein</fullName>
    </submittedName>
</protein>
<organism evidence="1 2">
    <name type="scientific">Panagrolaimus sp. PS1159</name>
    <dbReference type="NCBI Taxonomy" id="55785"/>
    <lineage>
        <taxon>Eukaryota</taxon>
        <taxon>Metazoa</taxon>
        <taxon>Ecdysozoa</taxon>
        <taxon>Nematoda</taxon>
        <taxon>Chromadorea</taxon>
        <taxon>Rhabditida</taxon>
        <taxon>Tylenchina</taxon>
        <taxon>Panagrolaimomorpha</taxon>
        <taxon>Panagrolaimoidea</taxon>
        <taxon>Panagrolaimidae</taxon>
        <taxon>Panagrolaimus</taxon>
    </lineage>
</organism>
<proteinExistence type="predicted"/>
<dbReference type="Proteomes" id="UP000887580">
    <property type="component" value="Unplaced"/>
</dbReference>
<accession>A0AC35GBA1</accession>
<reference evidence="2" key="1">
    <citation type="submission" date="2022-11" db="UniProtKB">
        <authorList>
            <consortium name="WormBaseParasite"/>
        </authorList>
    </citation>
    <scope>IDENTIFICATION</scope>
</reference>
<evidence type="ECO:0000313" key="2">
    <source>
        <dbReference type="WBParaSite" id="PS1159_v2.g3326.t1"/>
    </source>
</evidence>
<sequence length="169" mass="20034">MTIYNLKFHSYFFPDFNYVHDITFVNYKYVTQLKGDGHCGFRTIAKILTGSESEHRKIRKIIMTEITKNPEMKWYKEAIGKFYCDSTKFTADENMWMWGIDLAAAAHVFGLNIYCKEKEGWQLYNTTAYQMQSLAFAKHIKNIPTILKRNEKNVHYDAVWKMGQPEFQK</sequence>
<dbReference type="WBParaSite" id="PS1159_v2.g3326.t1">
    <property type="protein sequence ID" value="PS1159_v2.g3326.t1"/>
    <property type="gene ID" value="PS1159_v2.g3326"/>
</dbReference>